<name>A0AB34IM01_PRYPA</name>
<accession>A0AB34IM01</accession>
<protein>
    <submittedName>
        <fullName evidence="2">Uncharacterized protein</fullName>
    </submittedName>
</protein>
<dbReference type="AlphaFoldDB" id="A0AB34IM01"/>
<comment type="caution">
    <text evidence="2">The sequence shown here is derived from an EMBL/GenBank/DDBJ whole genome shotgun (WGS) entry which is preliminary data.</text>
</comment>
<gene>
    <name evidence="2" type="ORF">AB1Y20_011924</name>
</gene>
<keyword evidence="1" id="KW-0732">Signal</keyword>
<dbReference type="EMBL" id="JBGBPQ010000021">
    <property type="protein sequence ID" value="KAL1503436.1"/>
    <property type="molecule type" value="Genomic_DNA"/>
</dbReference>
<keyword evidence="3" id="KW-1185">Reference proteome</keyword>
<reference evidence="2 3" key="1">
    <citation type="journal article" date="2024" name="Science">
        <title>Giant polyketide synthase enzymes in the biosynthesis of giant marine polyether toxins.</title>
        <authorList>
            <person name="Fallon T.R."/>
            <person name="Shende V.V."/>
            <person name="Wierzbicki I.H."/>
            <person name="Pendleton A.L."/>
            <person name="Watervoot N.F."/>
            <person name="Auber R.P."/>
            <person name="Gonzalez D.J."/>
            <person name="Wisecaver J.H."/>
            <person name="Moore B.S."/>
        </authorList>
    </citation>
    <scope>NUCLEOTIDE SEQUENCE [LARGE SCALE GENOMIC DNA]</scope>
    <source>
        <strain evidence="2 3">12B1</strain>
    </source>
</reference>
<evidence type="ECO:0000256" key="1">
    <source>
        <dbReference type="SAM" id="SignalP"/>
    </source>
</evidence>
<dbReference type="Proteomes" id="UP001515480">
    <property type="component" value="Unassembled WGS sequence"/>
</dbReference>
<feature type="signal peptide" evidence="1">
    <location>
        <begin position="1"/>
        <end position="16"/>
    </location>
</feature>
<organism evidence="2 3">
    <name type="scientific">Prymnesium parvum</name>
    <name type="common">Toxic golden alga</name>
    <dbReference type="NCBI Taxonomy" id="97485"/>
    <lineage>
        <taxon>Eukaryota</taxon>
        <taxon>Haptista</taxon>
        <taxon>Haptophyta</taxon>
        <taxon>Prymnesiophyceae</taxon>
        <taxon>Prymnesiales</taxon>
        <taxon>Prymnesiaceae</taxon>
        <taxon>Prymnesium</taxon>
    </lineage>
</organism>
<evidence type="ECO:0000313" key="2">
    <source>
        <dbReference type="EMBL" id="KAL1503436.1"/>
    </source>
</evidence>
<feature type="chain" id="PRO_5044321486" evidence="1">
    <location>
        <begin position="17"/>
        <end position="190"/>
    </location>
</feature>
<sequence length="190" mass="21773">MALRLMAALLLCGALGYVPPEQHVHEQLVAMQSGFSRFGEQGLQGAISREELPRLLRFVFESTRSDASLPPAAHAERMVELLTAQLAPEREQFTLDDLLVAMERTLLYPQSLQEEHYDEPNTRLGSKQLRKLRSRLEHNRLTMPLFDTKGWVRDFEKALKMQWEIYANGLSPMHIVVARSDRLYGTEVIV</sequence>
<proteinExistence type="predicted"/>
<evidence type="ECO:0000313" key="3">
    <source>
        <dbReference type="Proteomes" id="UP001515480"/>
    </source>
</evidence>